<dbReference type="InterPro" id="IPR010982">
    <property type="entry name" value="Lambda_DNA-bd_dom_sf"/>
</dbReference>
<dbReference type="GO" id="GO:0003677">
    <property type="term" value="F:DNA binding"/>
    <property type="evidence" value="ECO:0007669"/>
    <property type="project" value="UniProtKB-KW"/>
</dbReference>
<keyword evidence="4" id="KW-1185">Reference proteome</keyword>
<dbReference type="STRING" id="416943.SAMN05445871_5598"/>
<name>A0A1H7W9H7_9BURK</name>
<keyword evidence="1 3" id="KW-0238">DNA-binding</keyword>
<gene>
    <name evidence="3" type="ORF">SAMN05192542_1347</name>
</gene>
<dbReference type="Gene3D" id="1.10.260.40">
    <property type="entry name" value="lambda repressor-like DNA-binding domains"/>
    <property type="match status" value="1"/>
</dbReference>
<dbReference type="SUPFAM" id="SSF47413">
    <property type="entry name" value="lambda repressor-like DNA-binding domains"/>
    <property type="match status" value="1"/>
</dbReference>
<reference evidence="4" key="1">
    <citation type="submission" date="2016-10" db="EMBL/GenBank/DDBJ databases">
        <authorList>
            <person name="Varghese N."/>
            <person name="Submissions S."/>
        </authorList>
    </citation>
    <scope>NUCLEOTIDE SEQUENCE [LARGE SCALE GENOMIC DNA]</scope>
    <source>
        <strain evidence="4">LMG 26416</strain>
    </source>
</reference>
<dbReference type="AlphaFoldDB" id="A0A1H7W9H7"/>
<accession>A0A1H7W9H7</accession>
<protein>
    <submittedName>
        <fullName evidence="3">DNA-binding transcriptional regulator, XRE-family HTH domain</fullName>
    </submittedName>
</protein>
<dbReference type="PANTHER" id="PTHR46558:SF4">
    <property type="entry name" value="DNA-BIDING PHAGE PROTEIN"/>
    <property type="match status" value="1"/>
</dbReference>
<dbReference type="PROSITE" id="PS50943">
    <property type="entry name" value="HTH_CROC1"/>
    <property type="match status" value="1"/>
</dbReference>
<proteinExistence type="predicted"/>
<evidence type="ECO:0000256" key="1">
    <source>
        <dbReference type="ARBA" id="ARBA00023125"/>
    </source>
</evidence>
<dbReference type="InterPro" id="IPR001387">
    <property type="entry name" value="Cro/C1-type_HTH"/>
</dbReference>
<dbReference type="PANTHER" id="PTHR46558">
    <property type="entry name" value="TRACRIPTIONAL REGULATORY PROTEIN-RELATED-RELATED"/>
    <property type="match status" value="1"/>
</dbReference>
<sequence>MRRVAARLSQEKVAEKLGISREAVSRLETGVAMPSVVRLAELAEILNCGIEELLTEASNREQDQARNIVVLLGGLPTEKRELLMSVMKQLAHGMAH</sequence>
<dbReference type="EMBL" id="FOAJ01000034">
    <property type="protein sequence ID" value="SEM17719.1"/>
    <property type="molecule type" value="Genomic_DNA"/>
</dbReference>
<dbReference type="Pfam" id="PF01381">
    <property type="entry name" value="HTH_3"/>
    <property type="match status" value="1"/>
</dbReference>
<dbReference type="CDD" id="cd00093">
    <property type="entry name" value="HTH_XRE"/>
    <property type="match status" value="1"/>
</dbReference>
<evidence type="ECO:0000313" key="3">
    <source>
        <dbReference type="EMBL" id="SEM17719.1"/>
    </source>
</evidence>
<dbReference type="Proteomes" id="UP000199120">
    <property type="component" value="Unassembled WGS sequence"/>
</dbReference>
<organism evidence="3 4">
    <name type="scientific">Paraburkholderia caballeronis</name>
    <dbReference type="NCBI Taxonomy" id="416943"/>
    <lineage>
        <taxon>Bacteria</taxon>
        <taxon>Pseudomonadati</taxon>
        <taxon>Pseudomonadota</taxon>
        <taxon>Betaproteobacteria</taxon>
        <taxon>Burkholderiales</taxon>
        <taxon>Burkholderiaceae</taxon>
        <taxon>Paraburkholderia</taxon>
    </lineage>
</organism>
<evidence type="ECO:0000313" key="4">
    <source>
        <dbReference type="Proteomes" id="UP000199120"/>
    </source>
</evidence>
<evidence type="ECO:0000259" key="2">
    <source>
        <dbReference type="PROSITE" id="PS50943"/>
    </source>
</evidence>
<dbReference type="SMART" id="SM00530">
    <property type="entry name" value="HTH_XRE"/>
    <property type="match status" value="1"/>
</dbReference>
<feature type="domain" description="HTH cro/C1-type" evidence="2">
    <location>
        <begin position="3"/>
        <end position="53"/>
    </location>
</feature>